<keyword evidence="4" id="KW-1185">Reference proteome</keyword>
<dbReference type="EMBL" id="MU864503">
    <property type="protein sequence ID" value="KAK4184148.1"/>
    <property type="molecule type" value="Genomic_DNA"/>
</dbReference>
<accession>A0AAN7AEE4</accession>
<dbReference type="Proteomes" id="UP001302126">
    <property type="component" value="Unassembled WGS sequence"/>
</dbReference>
<keyword evidence="2" id="KW-0812">Transmembrane</keyword>
<evidence type="ECO:0000256" key="2">
    <source>
        <dbReference type="SAM" id="Phobius"/>
    </source>
</evidence>
<reference evidence="3" key="2">
    <citation type="submission" date="2023-05" db="EMBL/GenBank/DDBJ databases">
        <authorList>
            <consortium name="Lawrence Berkeley National Laboratory"/>
            <person name="Steindorff A."/>
            <person name="Hensen N."/>
            <person name="Bonometti L."/>
            <person name="Westerberg I."/>
            <person name="Brannstrom I.O."/>
            <person name="Guillou S."/>
            <person name="Cros-Aarteil S."/>
            <person name="Calhoun S."/>
            <person name="Haridas S."/>
            <person name="Kuo A."/>
            <person name="Mondo S."/>
            <person name="Pangilinan J."/>
            <person name="Riley R."/>
            <person name="Labutti K."/>
            <person name="Andreopoulos B."/>
            <person name="Lipzen A."/>
            <person name="Chen C."/>
            <person name="Yanf M."/>
            <person name="Daum C."/>
            <person name="Ng V."/>
            <person name="Clum A."/>
            <person name="Ohm R."/>
            <person name="Martin F."/>
            <person name="Silar P."/>
            <person name="Natvig D."/>
            <person name="Lalanne C."/>
            <person name="Gautier V."/>
            <person name="Ament-Velasquez S.L."/>
            <person name="Kruys A."/>
            <person name="Hutchinson M.I."/>
            <person name="Powell A.J."/>
            <person name="Barry K."/>
            <person name="Miller A.N."/>
            <person name="Grigoriev I.V."/>
            <person name="Debuchy R."/>
            <person name="Gladieux P."/>
            <person name="Thoren M.H."/>
            <person name="Johannesson H."/>
        </authorList>
    </citation>
    <scope>NUCLEOTIDE SEQUENCE</scope>
    <source>
        <strain evidence="3">PSN309</strain>
    </source>
</reference>
<evidence type="ECO:0000313" key="3">
    <source>
        <dbReference type="EMBL" id="KAK4184148.1"/>
    </source>
</evidence>
<feature type="transmembrane region" description="Helical" evidence="2">
    <location>
        <begin position="205"/>
        <end position="229"/>
    </location>
</feature>
<evidence type="ECO:0000256" key="1">
    <source>
        <dbReference type="SAM" id="MobiDB-lite"/>
    </source>
</evidence>
<name>A0AAN7AEE4_9PEZI</name>
<evidence type="ECO:0000313" key="4">
    <source>
        <dbReference type="Proteomes" id="UP001302126"/>
    </source>
</evidence>
<feature type="transmembrane region" description="Helical" evidence="2">
    <location>
        <begin position="340"/>
        <end position="363"/>
    </location>
</feature>
<feature type="transmembrane region" description="Helical" evidence="2">
    <location>
        <begin position="315"/>
        <end position="334"/>
    </location>
</feature>
<reference evidence="3" key="1">
    <citation type="journal article" date="2023" name="Mol. Phylogenet. Evol.">
        <title>Genome-scale phylogeny and comparative genomics of the fungal order Sordariales.</title>
        <authorList>
            <person name="Hensen N."/>
            <person name="Bonometti L."/>
            <person name="Westerberg I."/>
            <person name="Brannstrom I.O."/>
            <person name="Guillou S."/>
            <person name="Cros-Aarteil S."/>
            <person name="Calhoun S."/>
            <person name="Haridas S."/>
            <person name="Kuo A."/>
            <person name="Mondo S."/>
            <person name="Pangilinan J."/>
            <person name="Riley R."/>
            <person name="LaButti K."/>
            <person name="Andreopoulos B."/>
            <person name="Lipzen A."/>
            <person name="Chen C."/>
            <person name="Yan M."/>
            <person name="Daum C."/>
            <person name="Ng V."/>
            <person name="Clum A."/>
            <person name="Steindorff A."/>
            <person name="Ohm R.A."/>
            <person name="Martin F."/>
            <person name="Silar P."/>
            <person name="Natvig D.O."/>
            <person name="Lalanne C."/>
            <person name="Gautier V."/>
            <person name="Ament-Velasquez S.L."/>
            <person name="Kruys A."/>
            <person name="Hutchinson M.I."/>
            <person name="Powell A.J."/>
            <person name="Barry K."/>
            <person name="Miller A.N."/>
            <person name="Grigoriev I.V."/>
            <person name="Debuchy R."/>
            <person name="Gladieux P."/>
            <person name="Hiltunen Thoren M."/>
            <person name="Johannesson H."/>
        </authorList>
    </citation>
    <scope>NUCLEOTIDE SEQUENCE</scope>
    <source>
        <strain evidence="3">PSN309</strain>
    </source>
</reference>
<dbReference type="AlphaFoldDB" id="A0AAN7AEE4"/>
<comment type="caution">
    <text evidence="3">The sequence shown here is derived from an EMBL/GenBank/DDBJ whole genome shotgun (WGS) entry which is preliminary data.</text>
</comment>
<protein>
    <submittedName>
        <fullName evidence="3">Uncharacterized protein</fullName>
    </submittedName>
</protein>
<organism evidence="3 4">
    <name type="scientific">Podospora australis</name>
    <dbReference type="NCBI Taxonomy" id="1536484"/>
    <lineage>
        <taxon>Eukaryota</taxon>
        <taxon>Fungi</taxon>
        <taxon>Dikarya</taxon>
        <taxon>Ascomycota</taxon>
        <taxon>Pezizomycotina</taxon>
        <taxon>Sordariomycetes</taxon>
        <taxon>Sordariomycetidae</taxon>
        <taxon>Sordariales</taxon>
        <taxon>Podosporaceae</taxon>
        <taxon>Podospora</taxon>
    </lineage>
</organism>
<proteinExistence type="predicted"/>
<keyword evidence="2" id="KW-1133">Transmembrane helix</keyword>
<sequence length="464" mass="51181">MAPWFPIGKDESDGWRLDIVALLAVTGESFIGEHALALTSSKLCLLPRLMPAPHCLLQPRRPASLPSEDARVVGVYGGTVAESVGFFANIIHPLDQLRPFEFKILEIRHRDLELGDGHRTRHQRATASGVPFNSDLETASAEATGQTSRGPGAGGLSRRVTLSERAARFASNAPAVQDNTQTTIRFSDHEKEPDWKKSGSRGFSFPFSVLHSLSVVSFFLTLGTIVAAVSLGDGTALVAVCLLSFATSIIGWAAWWKPSILSSARRRTQSHVPPGDLVIRTREGAFVVVRCTEDIARELYWGGDRCEYVVTGIRYRVLMTLGAVLMMPSVILMGNCTFEMQLILGSAYLALNIAYWLVGLLPLSSSWDLSRYQVSDVTPEDSRDNWERLQTYTECLWFAIRETKHSSWVERSGSAPSTEAWKTWVREAAEQAVMGNRDWNAQSRLNELVQMDHISEGSGVDALG</sequence>
<feature type="compositionally biased region" description="Polar residues" evidence="1">
    <location>
        <begin position="135"/>
        <end position="149"/>
    </location>
</feature>
<keyword evidence="2" id="KW-0472">Membrane</keyword>
<gene>
    <name evidence="3" type="ORF">QBC35DRAFT_67156</name>
</gene>
<feature type="region of interest" description="Disordered" evidence="1">
    <location>
        <begin position="117"/>
        <end position="157"/>
    </location>
</feature>
<feature type="transmembrane region" description="Helical" evidence="2">
    <location>
        <begin position="235"/>
        <end position="256"/>
    </location>
</feature>